<dbReference type="OrthoDB" id="5332281at2759"/>
<evidence type="ECO:0000256" key="2">
    <source>
        <dbReference type="SAM" id="Phobius"/>
    </source>
</evidence>
<proteinExistence type="predicted"/>
<keyword evidence="2" id="KW-1133">Transmembrane helix</keyword>
<evidence type="ECO:0000256" key="1">
    <source>
        <dbReference type="SAM" id="MobiDB-lite"/>
    </source>
</evidence>
<keyword evidence="2" id="KW-0472">Membrane</keyword>
<dbReference type="OMA" id="MAQSMNG"/>
<evidence type="ECO:0000313" key="4">
    <source>
        <dbReference type="Proteomes" id="UP000188318"/>
    </source>
</evidence>
<feature type="transmembrane region" description="Helical" evidence="2">
    <location>
        <begin position="768"/>
        <end position="791"/>
    </location>
</feature>
<dbReference type="Pfam" id="PF11915">
    <property type="entry name" value="DUF3433"/>
    <property type="match status" value="2"/>
</dbReference>
<dbReference type="InterPro" id="IPR021840">
    <property type="entry name" value="DUF3433"/>
</dbReference>
<feature type="transmembrane region" description="Helical" evidence="2">
    <location>
        <begin position="553"/>
        <end position="571"/>
    </location>
</feature>
<dbReference type="Proteomes" id="UP000188318">
    <property type="component" value="Unassembled WGS sequence"/>
</dbReference>
<evidence type="ECO:0000313" key="3">
    <source>
        <dbReference type="EMBL" id="OOF93852.1"/>
    </source>
</evidence>
<feature type="region of interest" description="Disordered" evidence="1">
    <location>
        <begin position="60"/>
        <end position="79"/>
    </location>
</feature>
<feature type="transmembrane region" description="Helical" evidence="2">
    <location>
        <begin position="133"/>
        <end position="152"/>
    </location>
</feature>
<accession>A0A1R3RH92</accession>
<dbReference type="EMBL" id="KV907503">
    <property type="protein sequence ID" value="OOF93852.1"/>
    <property type="molecule type" value="Genomic_DNA"/>
</dbReference>
<feature type="compositionally biased region" description="Polar residues" evidence="1">
    <location>
        <begin position="60"/>
        <end position="74"/>
    </location>
</feature>
<feature type="transmembrane region" description="Helical" evidence="2">
    <location>
        <begin position="661"/>
        <end position="684"/>
    </location>
</feature>
<keyword evidence="4" id="KW-1185">Reference proteome</keyword>
<keyword evidence="2" id="KW-0812">Transmembrane</keyword>
<gene>
    <name evidence="3" type="ORF">ASPCADRAFT_209098</name>
</gene>
<name>A0A1R3RH92_ASPC5</name>
<feature type="transmembrane region" description="Helical" evidence="2">
    <location>
        <begin position="201"/>
        <end position="226"/>
    </location>
</feature>
<dbReference type="STRING" id="602072.A0A1R3RH92"/>
<organism evidence="3 4">
    <name type="scientific">Aspergillus carbonarius (strain ITEM 5010)</name>
    <dbReference type="NCBI Taxonomy" id="602072"/>
    <lineage>
        <taxon>Eukaryota</taxon>
        <taxon>Fungi</taxon>
        <taxon>Dikarya</taxon>
        <taxon>Ascomycota</taxon>
        <taxon>Pezizomycotina</taxon>
        <taxon>Eurotiomycetes</taxon>
        <taxon>Eurotiomycetidae</taxon>
        <taxon>Eurotiales</taxon>
        <taxon>Aspergillaceae</taxon>
        <taxon>Aspergillus</taxon>
        <taxon>Aspergillus subgen. Circumdati</taxon>
    </lineage>
</organism>
<dbReference type="PANTHER" id="PTHR37544">
    <property type="entry name" value="SPRAY-RELATED"/>
    <property type="match status" value="1"/>
</dbReference>
<protein>
    <submittedName>
        <fullName evidence="3">Uncharacterized protein</fullName>
    </submittedName>
</protein>
<sequence length="1218" mass="133167">MDEAVRRNACYLLNRTRRPPVASFKSRENDPRAALLPGHLNMFGNFIPKAKAFTRVAQKPPSSHVRTVSSQSDESLAGGHHHEVRRQMWVPPMLHSMTFVAFAFLFIVFIIVIEVLYVVSNRNEGLSSSQEKYHYLWTYGPTAVLTIVAGFWGQVEYRTKQLAPWKSMSEGPKPASQSLLLDYVSDWNVVVMFRALRQSTWVVPLAVLGTLLIKLVTVVSTGLFMLQSIYMDNVPTTLHTQASFIGAGFDAAKVDGTAAMVVAGAWWLDLPYPVGSTDKYAFQPFTSKSQLGSTAVISGTVDMFSADLQCDVGTVTNWTQGCTSHGCEQLRLNMTLSAPSCAKYPLSSFIRSTSSVGGYYADVFSATCADAAADERLVFAAAHWSENLTEIQTLICSPTYNITEGSVSLLHGNQSVVSLRSSNSSSQRTIPDLRPAALGTGLVSTLAGAQDTLDTLNYVDDSTGSGRRYQYNFSDPNSTYPSAFYLVANLSSPHAMSDLLDASVLEKVSRPAFTAIAAQIARRYLLSSADATFKGTYSAHMQRLVVRELSVRLMEAALAVLVVLTGALWFWRPVRSTPRDPGTIAGLATILSQSPAVSHRLADCKNAQDMTAELADGKYHTGVTGYDGRTFSIEEEHATEGTRTRISSGPIAWWQPMSVSLWWWGISIFLPLLIIAGLETAYQMSAQHDGLATVDSSGYIRYTWAYLPALVMLIVRIFFDCIHFSAMVFQPYLELRRGSVTAPGSLMENHLSKVTLSSFITAIARQQWSICATAFTVLLAPVLTVAVSGLYSTQDVVHTRPASIARSDTFNYSITPHSSTDSDPGLGLTGALVVAANMSYPAWTYDELVIPTLSEDSLTDKHGKVQDQSYSNSTTDSPTLLELSLPALRANLTCSALPSDIVYSVSLPEEDYSAWTLQMQLDKKCQQDASSISMAIETDYPNQTHAVFGSLQYFDTIAFGECPTLIGFYGVLNGNSTSDLRGFTCNPQIDQVNATGTFTLPGLEIQSLTADTSSSQLFSTNLTSDLHFTDFLPAGTSQYNQAFDNFFSAMVNDEKTLSLNDLSDLSRYPTVINATQHLYRVLMAQSINGNSRIPSTTNSTRYTGSIVNPNRVRLVQSAISTRIIEGCLLAMVISTLIAYCFMHTKEVIPVNPCSIAGAATLLAGSDMLKSDVLPPGSEWSSDKELLRRGYFNGLVFGLGWWEGPRFGIDIGKPEPYRD</sequence>
<dbReference type="PANTHER" id="PTHR37544:SF1">
    <property type="entry name" value="PHOSPHORIBOSYLAMINOIMIDAZOLE-SUCCINOCARBOXAMIDE SYNTHASE"/>
    <property type="match status" value="1"/>
</dbReference>
<feature type="transmembrane region" description="Helical" evidence="2">
    <location>
        <begin position="704"/>
        <end position="729"/>
    </location>
</feature>
<feature type="transmembrane region" description="Helical" evidence="2">
    <location>
        <begin position="94"/>
        <end position="113"/>
    </location>
</feature>
<reference evidence="4" key="1">
    <citation type="journal article" date="2017" name="Genome Biol.">
        <title>Comparative genomics reveals high biological diversity and specific adaptations in the industrially and medically important fungal genus Aspergillus.</title>
        <authorList>
            <person name="de Vries R.P."/>
            <person name="Riley R."/>
            <person name="Wiebenga A."/>
            <person name="Aguilar-Osorio G."/>
            <person name="Amillis S."/>
            <person name="Uchima C.A."/>
            <person name="Anderluh G."/>
            <person name="Asadollahi M."/>
            <person name="Askin M."/>
            <person name="Barry K."/>
            <person name="Battaglia E."/>
            <person name="Bayram O."/>
            <person name="Benocci T."/>
            <person name="Braus-Stromeyer S.A."/>
            <person name="Caldana C."/>
            <person name="Canovas D."/>
            <person name="Cerqueira G.C."/>
            <person name="Chen F."/>
            <person name="Chen W."/>
            <person name="Choi C."/>
            <person name="Clum A."/>
            <person name="Dos Santos R.A."/>
            <person name="Damasio A.R."/>
            <person name="Diallinas G."/>
            <person name="Emri T."/>
            <person name="Fekete E."/>
            <person name="Flipphi M."/>
            <person name="Freyberg S."/>
            <person name="Gallo A."/>
            <person name="Gournas C."/>
            <person name="Habgood R."/>
            <person name="Hainaut M."/>
            <person name="Harispe M.L."/>
            <person name="Henrissat B."/>
            <person name="Hilden K.S."/>
            <person name="Hope R."/>
            <person name="Hossain A."/>
            <person name="Karabika E."/>
            <person name="Karaffa L."/>
            <person name="Karanyi Z."/>
            <person name="Krasevec N."/>
            <person name="Kuo A."/>
            <person name="Kusch H."/>
            <person name="LaButti K."/>
            <person name="Lagendijk E.L."/>
            <person name="Lapidus A."/>
            <person name="Levasseur A."/>
            <person name="Lindquist E."/>
            <person name="Lipzen A."/>
            <person name="Logrieco A.F."/>
            <person name="MacCabe A."/>
            <person name="Maekelae M.R."/>
            <person name="Malavazi I."/>
            <person name="Melin P."/>
            <person name="Meyer V."/>
            <person name="Mielnichuk N."/>
            <person name="Miskei M."/>
            <person name="Molnar A.P."/>
            <person name="Mule G."/>
            <person name="Ngan C.Y."/>
            <person name="Orejas M."/>
            <person name="Orosz E."/>
            <person name="Ouedraogo J.P."/>
            <person name="Overkamp K.M."/>
            <person name="Park H.-S."/>
            <person name="Perrone G."/>
            <person name="Piumi F."/>
            <person name="Punt P.J."/>
            <person name="Ram A.F."/>
            <person name="Ramon A."/>
            <person name="Rauscher S."/>
            <person name="Record E."/>
            <person name="Riano-Pachon D.M."/>
            <person name="Robert V."/>
            <person name="Roehrig J."/>
            <person name="Ruller R."/>
            <person name="Salamov A."/>
            <person name="Salih N.S."/>
            <person name="Samson R.A."/>
            <person name="Sandor E."/>
            <person name="Sanguinetti M."/>
            <person name="Schuetze T."/>
            <person name="Sepcic K."/>
            <person name="Shelest E."/>
            <person name="Sherlock G."/>
            <person name="Sophianopoulou V."/>
            <person name="Squina F.M."/>
            <person name="Sun H."/>
            <person name="Susca A."/>
            <person name="Todd R.B."/>
            <person name="Tsang A."/>
            <person name="Unkles S.E."/>
            <person name="van de Wiele N."/>
            <person name="van Rossen-Uffink D."/>
            <person name="Oliveira J.V."/>
            <person name="Vesth T.C."/>
            <person name="Visser J."/>
            <person name="Yu J.-H."/>
            <person name="Zhou M."/>
            <person name="Andersen M.R."/>
            <person name="Archer D.B."/>
            <person name="Baker S.E."/>
            <person name="Benoit I."/>
            <person name="Brakhage A.A."/>
            <person name="Braus G.H."/>
            <person name="Fischer R."/>
            <person name="Frisvad J.C."/>
            <person name="Goldman G.H."/>
            <person name="Houbraken J."/>
            <person name="Oakley B."/>
            <person name="Pocsi I."/>
            <person name="Scazzocchio C."/>
            <person name="Seiboth B."/>
            <person name="vanKuyk P.A."/>
            <person name="Wortman J."/>
            <person name="Dyer P.S."/>
            <person name="Grigoriev I.V."/>
        </authorList>
    </citation>
    <scope>NUCLEOTIDE SEQUENCE [LARGE SCALE GENOMIC DNA]</scope>
    <source>
        <strain evidence="4">ITEM 5010</strain>
    </source>
</reference>
<dbReference type="AlphaFoldDB" id="A0A1R3RH92"/>
<dbReference type="VEuPathDB" id="FungiDB:ASPCADRAFT_209098"/>